<sequence length="586" mass="65906">MRALLSDILPTVTNARINNIHKGLEIHGKTTQLVDPDTNPLMNQEALDTLMANSPKKKTITGTALSIPTLQPPLNPAPTIPQTASQIFAEVGISRDSKLPLTRRKTLYVQGGVAQTDEQQIGPDHSGCMRKEHVINLLQAFGAWIQGQLRETHRNIIPANHAYGNRDHRKRNFTQGTFYQDQKSLKRVQQAAKRWLNEIEMPCKLYWKYPIDVDCSSLWQAHAPPSLGVQEHSSIFIEAMDIDYLYILERISTVNSCGSTLFLWNLEPAAMENAYQCKGAIDGSLCSESQEFGGKIGVSLFRKYNHTLAHKEVRRHNLLRIIGDLRTDLVTLPENQNILPSIIRTVTSESSGCTEKTDGADRMVHISEDIRHPEYTIRYVHPIPKSIVSECTCIKMVRAQQPLLLLALEFDIPGGSESLPRTKQNGASYTDVDVSHLVFRSEVTVYISSDNSPSNDGNPRSQKLKISTLGKQALELDILEDQRRSLEKQDLGTYAIDFMMSKKIIFRHKSSLLAVTDFLRASKIHRIEDTRSRTEKGKLNLVIVAPKEKRGGQLIENICLITTNTDPILCPVLAYNIFKEKDTINL</sequence>
<name>A0A1R1YN76_9FUNG</name>
<dbReference type="EMBL" id="LSSM01000615">
    <property type="protein sequence ID" value="OMJ28369.1"/>
    <property type="molecule type" value="Genomic_DNA"/>
</dbReference>
<dbReference type="AlphaFoldDB" id="A0A1R1YN76"/>
<keyword evidence="2" id="KW-1185">Reference proteome</keyword>
<proteinExistence type="predicted"/>
<evidence type="ECO:0000313" key="1">
    <source>
        <dbReference type="EMBL" id="OMJ28369.1"/>
    </source>
</evidence>
<dbReference type="OrthoDB" id="5588333at2759"/>
<dbReference type="Proteomes" id="UP000187429">
    <property type="component" value="Unassembled WGS sequence"/>
</dbReference>
<gene>
    <name evidence="1" type="ORF">AYI69_g2165</name>
</gene>
<comment type="caution">
    <text evidence="1">The sequence shown here is derived from an EMBL/GenBank/DDBJ whole genome shotgun (WGS) entry which is preliminary data.</text>
</comment>
<organism evidence="1 2">
    <name type="scientific">Smittium culicis</name>
    <dbReference type="NCBI Taxonomy" id="133412"/>
    <lineage>
        <taxon>Eukaryota</taxon>
        <taxon>Fungi</taxon>
        <taxon>Fungi incertae sedis</taxon>
        <taxon>Zoopagomycota</taxon>
        <taxon>Kickxellomycotina</taxon>
        <taxon>Harpellomycetes</taxon>
        <taxon>Harpellales</taxon>
        <taxon>Legeriomycetaceae</taxon>
        <taxon>Smittium</taxon>
    </lineage>
</organism>
<reference evidence="2" key="1">
    <citation type="submission" date="2017-01" db="EMBL/GenBank/DDBJ databases">
        <authorList>
            <person name="Wang Y."/>
            <person name="White M."/>
            <person name="Kvist S."/>
            <person name="Moncalvo J.-M."/>
        </authorList>
    </citation>
    <scope>NUCLEOTIDE SEQUENCE [LARGE SCALE GENOMIC DNA]</scope>
    <source>
        <strain evidence="2">ID-206-W2</strain>
    </source>
</reference>
<protein>
    <submittedName>
        <fullName evidence="1">Uncharacterized protein</fullName>
    </submittedName>
</protein>
<accession>A0A1R1YN76</accession>
<evidence type="ECO:0000313" key="2">
    <source>
        <dbReference type="Proteomes" id="UP000187429"/>
    </source>
</evidence>